<evidence type="ECO:0000313" key="1">
    <source>
        <dbReference type="EMBL" id="KIK48609.1"/>
    </source>
</evidence>
<dbReference type="HOGENOM" id="CLU_2887363_0_0_1"/>
<dbReference type="EMBL" id="KN835137">
    <property type="protein sequence ID" value="KIK48609.1"/>
    <property type="molecule type" value="Genomic_DNA"/>
</dbReference>
<dbReference type="AlphaFoldDB" id="A0A0D0BFZ6"/>
<reference evidence="2" key="2">
    <citation type="submission" date="2015-01" db="EMBL/GenBank/DDBJ databases">
        <title>Evolutionary Origins and Diversification of the Mycorrhizal Mutualists.</title>
        <authorList>
            <consortium name="DOE Joint Genome Institute"/>
            <consortium name="Mycorrhizal Genomics Consortium"/>
            <person name="Kohler A."/>
            <person name="Kuo A."/>
            <person name="Nagy L.G."/>
            <person name="Floudas D."/>
            <person name="Copeland A."/>
            <person name="Barry K.W."/>
            <person name="Cichocki N."/>
            <person name="Veneault-Fourrey C."/>
            <person name="LaButti K."/>
            <person name="Lindquist E.A."/>
            <person name="Lipzen A."/>
            <person name="Lundell T."/>
            <person name="Morin E."/>
            <person name="Murat C."/>
            <person name="Riley R."/>
            <person name="Ohm R."/>
            <person name="Sun H."/>
            <person name="Tunlid A."/>
            <person name="Henrissat B."/>
            <person name="Grigoriev I.V."/>
            <person name="Hibbett D.S."/>
            <person name="Martin F."/>
        </authorList>
    </citation>
    <scope>NUCLEOTIDE SEQUENCE [LARGE SCALE GENOMIC DNA]</scope>
    <source>
        <strain evidence="2">UH-Slu-Lm8-n1</strain>
    </source>
</reference>
<accession>A0A0D0BFZ6</accession>
<reference evidence="1 2" key="1">
    <citation type="submission" date="2014-04" db="EMBL/GenBank/DDBJ databases">
        <authorList>
            <consortium name="DOE Joint Genome Institute"/>
            <person name="Kuo A."/>
            <person name="Ruytinx J."/>
            <person name="Rineau F."/>
            <person name="Colpaert J."/>
            <person name="Kohler A."/>
            <person name="Nagy L.G."/>
            <person name="Floudas D."/>
            <person name="Copeland A."/>
            <person name="Barry K.W."/>
            <person name="Cichocki N."/>
            <person name="Veneault-Fourrey C."/>
            <person name="LaButti K."/>
            <person name="Lindquist E.A."/>
            <person name="Lipzen A."/>
            <person name="Lundell T."/>
            <person name="Morin E."/>
            <person name="Murat C."/>
            <person name="Sun H."/>
            <person name="Tunlid A."/>
            <person name="Henrissat B."/>
            <person name="Grigoriev I.V."/>
            <person name="Hibbett D.S."/>
            <person name="Martin F."/>
            <person name="Nordberg H.P."/>
            <person name="Cantor M.N."/>
            <person name="Hua S.X."/>
        </authorList>
    </citation>
    <scope>NUCLEOTIDE SEQUENCE [LARGE SCALE GENOMIC DNA]</scope>
    <source>
        <strain evidence="1 2">UH-Slu-Lm8-n1</strain>
    </source>
</reference>
<sequence length="63" mass="7290">MSHRRMNTEAAFTLILPSTCQVTLAHLQFRFHRASAQPNLVSWTRSVSQLYSSDPDCISYRVY</sequence>
<dbReference type="InParanoid" id="A0A0D0BFZ6"/>
<evidence type="ECO:0000313" key="2">
    <source>
        <dbReference type="Proteomes" id="UP000054485"/>
    </source>
</evidence>
<protein>
    <submittedName>
        <fullName evidence="1">Uncharacterized protein</fullName>
    </submittedName>
</protein>
<name>A0A0D0BFZ6_9AGAM</name>
<keyword evidence="2" id="KW-1185">Reference proteome</keyword>
<gene>
    <name evidence="1" type="ORF">CY34DRAFT_631596</name>
</gene>
<proteinExistence type="predicted"/>
<dbReference type="Proteomes" id="UP000054485">
    <property type="component" value="Unassembled WGS sequence"/>
</dbReference>
<organism evidence="1 2">
    <name type="scientific">Suillus luteus UH-Slu-Lm8-n1</name>
    <dbReference type="NCBI Taxonomy" id="930992"/>
    <lineage>
        <taxon>Eukaryota</taxon>
        <taxon>Fungi</taxon>
        <taxon>Dikarya</taxon>
        <taxon>Basidiomycota</taxon>
        <taxon>Agaricomycotina</taxon>
        <taxon>Agaricomycetes</taxon>
        <taxon>Agaricomycetidae</taxon>
        <taxon>Boletales</taxon>
        <taxon>Suillineae</taxon>
        <taxon>Suillaceae</taxon>
        <taxon>Suillus</taxon>
    </lineage>
</organism>